<reference evidence="2 3" key="1">
    <citation type="submission" date="2018-08" db="EMBL/GenBank/DDBJ databases">
        <authorList>
            <person name="Laetsch R D."/>
            <person name="Stevens L."/>
            <person name="Kumar S."/>
            <person name="Blaxter L. M."/>
        </authorList>
    </citation>
    <scope>NUCLEOTIDE SEQUENCE [LARGE SCALE GENOMIC DNA]</scope>
</reference>
<sequence length="125" mass="13823">MDKFLCGTYFSLCITSVPPKLTFTIKLLNLSVNLKANSFHKMSGSYEAIGPAAEDTALPHEEKKLETNLEQTVQKKENNKETHTDQTGRYGWSIAAIVLMCIFMSLMIGFLFTAGAGLGKIWKSA</sequence>
<organism evidence="2 3">
    <name type="scientific">Litomosoides sigmodontis</name>
    <name type="common">Filarial nematode worm</name>
    <dbReference type="NCBI Taxonomy" id="42156"/>
    <lineage>
        <taxon>Eukaryota</taxon>
        <taxon>Metazoa</taxon>
        <taxon>Ecdysozoa</taxon>
        <taxon>Nematoda</taxon>
        <taxon>Chromadorea</taxon>
        <taxon>Rhabditida</taxon>
        <taxon>Spirurina</taxon>
        <taxon>Spiruromorpha</taxon>
        <taxon>Filarioidea</taxon>
        <taxon>Onchocercidae</taxon>
        <taxon>Litomosoides</taxon>
    </lineage>
</organism>
<keyword evidence="1" id="KW-0812">Transmembrane</keyword>
<keyword evidence="3" id="KW-1185">Reference proteome</keyword>
<accession>A0A3P6UQW5</accession>
<keyword evidence="1" id="KW-0472">Membrane</keyword>
<evidence type="ECO:0000313" key="3">
    <source>
        <dbReference type="Proteomes" id="UP000277928"/>
    </source>
</evidence>
<feature type="transmembrane region" description="Helical" evidence="1">
    <location>
        <begin position="90"/>
        <end position="114"/>
    </location>
</feature>
<dbReference type="EMBL" id="UYRX01000404">
    <property type="protein sequence ID" value="VDK81668.1"/>
    <property type="molecule type" value="Genomic_DNA"/>
</dbReference>
<keyword evidence="1" id="KW-1133">Transmembrane helix</keyword>
<dbReference type="AlphaFoldDB" id="A0A3P6UQW5"/>
<dbReference type="Proteomes" id="UP000277928">
    <property type="component" value="Unassembled WGS sequence"/>
</dbReference>
<evidence type="ECO:0000256" key="1">
    <source>
        <dbReference type="SAM" id="Phobius"/>
    </source>
</evidence>
<protein>
    <submittedName>
        <fullName evidence="2">Uncharacterized protein</fullName>
    </submittedName>
</protein>
<evidence type="ECO:0000313" key="2">
    <source>
        <dbReference type="EMBL" id="VDK81668.1"/>
    </source>
</evidence>
<proteinExistence type="predicted"/>
<name>A0A3P6UQW5_LITSI</name>
<gene>
    <name evidence="2" type="ORF">NLS_LOCUS5397</name>
</gene>